<dbReference type="EnsemblPlants" id="KEH30167">
    <property type="protein sequence ID" value="KEH30167"/>
    <property type="gene ID" value="MTR_4g063955"/>
</dbReference>
<organism evidence="2 4">
    <name type="scientific">Medicago truncatula</name>
    <name type="common">Barrel medic</name>
    <name type="synonym">Medicago tribuloides</name>
    <dbReference type="NCBI Taxonomy" id="3880"/>
    <lineage>
        <taxon>Eukaryota</taxon>
        <taxon>Viridiplantae</taxon>
        <taxon>Streptophyta</taxon>
        <taxon>Embryophyta</taxon>
        <taxon>Tracheophyta</taxon>
        <taxon>Spermatophyta</taxon>
        <taxon>Magnoliopsida</taxon>
        <taxon>eudicotyledons</taxon>
        <taxon>Gunneridae</taxon>
        <taxon>Pentapetalae</taxon>
        <taxon>rosids</taxon>
        <taxon>fabids</taxon>
        <taxon>Fabales</taxon>
        <taxon>Fabaceae</taxon>
        <taxon>Papilionoideae</taxon>
        <taxon>50 kb inversion clade</taxon>
        <taxon>NPAAA clade</taxon>
        <taxon>Hologalegina</taxon>
        <taxon>IRL clade</taxon>
        <taxon>Trifolieae</taxon>
        <taxon>Medicago</taxon>
    </lineage>
</organism>
<dbReference type="SMART" id="SM00256">
    <property type="entry name" value="FBOX"/>
    <property type="match status" value="1"/>
</dbReference>
<dbReference type="InterPro" id="IPR036047">
    <property type="entry name" value="F-box-like_dom_sf"/>
</dbReference>
<dbReference type="HOGENOM" id="CLU_1016944_0_0_1"/>
<accession>A0A072UKC8</accession>
<dbReference type="InterPro" id="IPR001810">
    <property type="entry name" value="F-box_dom"/>
</dbReference>
<reference evidence="3" key="3">
    <citation type="submission" date="2015-04" db="UniProtKB">
        <authorList>
            <consortium name="EnsemblPlants"/>
        </authorList>
    </citation>
    <scope>IDENTIFICATION</scope>
    <source>
        <strain evidence="3">cv. Jemalong A17</strain>
    </source>
</reference>
<name>A0A072UKC8_MEDTR</name>
<protein>
    <submittedName>
        <fullName evidence="2">F-box and associated interaction domain protein</fullName>
    </submittedName>
</protein>
<proteinExistence type="predicted"/>
<evidence type="ECO:0000313" key="4">
    <source>
        <dbReference type="Proteomes" id="UP000002051"/>
    </source>
</evidence>
<dbReference type="PANTHER" id="PTHR31672:SF13">
    <property type="entry name" value="F-BOX PROTEIN CPR30-LIKE"/>
    <property type="match status" value="1"/>
</dbReference>
<sequence>MDSIWSVLLLAGGPQSNSSLPPIEQFVLEDLITEVLSCLNVKTILRFKCVSKSWNTLISDPAYVKKYLNKSSNNPHLILKPPTFKYLMSCVNTIHVHRFLKNRCIIFSRDNCRGGLNSNNCEVVGSCNGLLCFLLSSRNMECYKYSFRLWNPDTGTRYAEFGTCYEYDLCGISLMFTFGCDILTGTYNVLEFHKEQDKDNHGLLKSQKQEKKREEEEKTLVSDKRAGKLWLRRFEERKSFLSCQKRATIGTQRATMQCGLKLIFEPLLCLQRVP</sequence>
<evidence type="ECO:0000313" key="3">
    <source>
        <dbReference type="EnsemblPlants" id="KEH30167"/>
    </source>
</evidence>
<keyword evidence="4" id="KW-1185">Reference proteome</keyword>
<evidence type="ECO:0000259" key="1">
    <source>
        <dbReference type="SMART" id="SM00256"/>
    </source>
</evidence>
<dbReference type="InterPro" id="IPR050796">
    <property type="entry name" value="SCF_F-box_component"/>
</dbReference>
<dbReference type="Pfam" id="PF00646">
    <property type="entry name" value="F-box"/>
    <property type="match status" value="1"/>
</dbReference>
<reference evidence="2 4" key="2">
    <citation type="journal article" date="2014" name="BMC Genomics">
        <title>An improved genome release (version Mt4.0) for the model legume Medicago truncatula.</title>
        <authorList>
            <person name="Tang H."/>
            <person name="Krishnakumar V."/>
            <person name="Bidwell S."/>
            <person name="Rosen B."/>
            <person name="Chan A."/>
            <person name="Zhou S."/>
            <person name="Gentzbittel L."/>
            <person name="Childs K.L."/>
            <person name="Yandell M."/>
            <person name="Gundlach H."/>
            <person name="Mayer K.F."/>
            <person name="Schwartz D.C."/>
            <person name="Town C.D."/>
        </authorList>
    </citation>
    <scope>GENOME REANNOTATION</scope>
    <source>
        <strain evidence="2">A17</strain>
        <strain evidence="3 4">cv. Jemalong A17</strain>
    </source>
</reference>
<evidence type="ECO:0000313" key="2">
    <source>
        <dbReference type="EMBL" id="KEH30167.1"/>
    </source>
</evidence>
<gene>
    <name evidence="2" type="ordered locus">MTR_4g063955</name>
</gene>
<dbReference type="SUPFAM" id="SSF81383">
    <property type="entry name" value="F-box domain"/>
    <property type="match status" value="1"/>
</dbReference>
<dbReference type="PANTHER" id="PTHR31672">
    <property type="entry name" value="BNACNNG10540D PROTEIN"/>
    <property type="match status" value="1"/>
</dbReference>
<dbReference type="Proteomes" id="UP000002051">
    <property type="component" value="Chromosome 4"/>
</dbReference>
<dbReference type="EMBL" id="CM001220">
    <property type="protein sequence ID" value="KEH30167.1"/>
    <property type="molecule type" value="Genomic_DNA"/>
</dbReference>
<reference evidence="2 4" key="1">
    <citation type="journal article" date="2011" name="Nature">
        <title>The Medicago genome provides insight into the evolution of rhizobial symbioses.</title>
        <authorList>
            <person name="Young N.D."/>
            <person name="Debelle F."/>
            <person name="Oldroyd G.E."/>
            <person name="Geurts R."/>
            <person name="Cannon S.B."/>
            <person name="Udvardi M.K."/>
            <person name="Benedito V.A."/>
            <person name="Mayer K.F."/>
            <person name="Gouzy J."/>
            <person name="Schoof H."/>
            <person name="Van de Peer Y."/>
            <person name="Proost S."/>
            <person name="Cook D.R."/>
            <person name="Meyers B.C."/>
            <person name="Spannagl M."/>
            <person name="Cheung F."/>
            <person name="De Mita S."/>
            <person name="Krishnakumar V."/>
            <person name="Gundlach H."/>
            <person name="Zhou S."/>
            <person name="Mudge J."/>
            <person name="Bharti A.K."/>
            <person name="Murray J.D."/>
            <person name="Naoumkina M.A."/>
            <person name="Rosen B."/>
            <person name="Silverstein K.A."/>
            <person name="Tang H."/>
            <person name="Rombauts S."/>
            <person name="Zhao P.X."/>
            <person name="Zhou P."/>
            <person name="Barbe V."/>
            <person name="Bardou P."/>
            <person name="Bechner M."/>
            <person name="Bellec A."/>
            <person name="Berger A."/>
            <person name="Berges H."/>
            <person name="Bidwell S."/>
            <person name="Bisseling T."/>
            <person name="Choisne N."/>
            <person name="Couloux A."/>
            <person name="Denny R."/>
            <person name="Deshpande S."/>
            <person name="Dai X."/>
            <person name="Doyle J.J."/>
            <person name="Dudez A.M."/>
            <person name="Farmer A.D."/>
            <person name="Fouteau S."/>
            <person name="Franken C."/>
            <person name="Gibelin C."/>
            <person name="Gish J."/>
            <person name="Goldstein S."/>
            <person name="Gonzalez A.J."/>
            <person name="Green P.J."/>
            <person name="Hallab A."/>
            <person name="Hartog M."/>
            <person name="Hua A."/>
            <person name="Humphray S.J."/>
            <person name="Jeong D.H."/>
            <person name="Jing Y."/>
            <person name="Jocker A."/>
            <person name="Kenton S.M."/>
            <person name="Kim D.J."/>
            <person name="Klee K."/>
            <person name="Lai H."/>
            <person name="Lang C."/>
            <person name="Lin S."/>
            <person name="Macmil S.L."/>
            <person name="Magdelenat G."/>
            <person name="Matthews L."/>
            <person name="McCorrison J."/>
            <person name="Monaghan E.L."/>
            <person name="Mun J.H."/>
            <person name="Najar F.Z."/>
            <person name="Nicholson C."/>
            <person name="Noirot C."/>
            <person name="O'Bleness M."/>
            <person name="Paule C.R."/>
            <person name="Poulain J."/>
            <person name="Prion F."/>
            <person name="Qin B."/>
            <person name="Qu C."/>
            <person name="Retzel E.F."/>
            <person name="Riddle C."/>
            <person name="Sallet E."/>
            <person name="Samain S."/>
            <person name="Samson N."/>
            <person name="Sanders I."/>
            <person name="Saurat O."/>
            <person name="Scarpelli C."/>
            <person name="Schiex T."/>
            <person name="Segurens B."/>
            <person name="Severin A.J."/>
            <person name="Sherrier D.J."/>
            <person name="Shi R."/>
            <person name="Sims S."/>
            <person name="Singer S.R."/>
            <person name="Sinharoy S."/>
            <person name="Sterck L."/>
            <person name="Viollet A."/>
            <person name="Wang B.B."/>
            <person name="Wang K."/>
            <person name="Wang M."/>
            <person name="Wang X."/>
            <person name="Warfsmann J."/>
            <person name="Weissenbach J."/>
            <person name="White D.D."/>
            <person name="White J.D."/>
            <person name="Wiley G.B."/>
            <person name="Wincker P."/>
            <person name="Xing Y."/>
            <person name="Yang L."/>
            <person name="Yao Z."/>
            <person name="Ying F."/>
            <person name="Zhai J."/>
            <person name="Zhou L."/>
            <person name="Zuber A."/>
            <person name="Denarie J."/>
            <person name="Dixon R.A."/>
            <person name="May G.D."/>
            <person name="Schwartz D.C."/>
            <person name="Rogers J."/>
            <person name="Quetier F."/>
            <person name="Town C.D."/>
            <person name="Roe B.A."/>
        </authorList>
    </citation>
    <scope>NUCLEOTIDE SEQUENCE [LARGE SCALE GENOMIC DNA]</scope>
    <source>
        <strain evidence="2">A17</strain>
        <strain evidence="3 4">cv. Jemalong A17</strain>
    </source>
</reference>
<feature type="domain" description="F-box" evidence="1">
    <location>
        <begin position="27"/>
        <end position="67"/>
    </location>
</feature>
<dbReference type="Gene3D" id="1.20.1280.50">
    <property type="match status" value="1"/>
</dbReference>
<dbReference type="AlphaFoldDB" id="A0A072UKC8"/>